<comment type="caution">
    <text evidence="1">The sequence shown here is derived from an EMBL/GenBank/DDBJ whole genome shotgun (WGS) entry which is preliminary data.</text>
</comment>
<organism evidence="1 2">
    <name type="scientific">Ancylostoma ceylanicum</name>
    <dbReference type="NCBI Taxonomy" id="53326"/>
    <lineage>
        <taxon>Eukaryota</taxon>
        <taxon>Metazoa</taxon>
        <taxon>Ecdysozoa</taxon>
        <taxon>Nematoda</taxon>
        <taxon>Chromadorea</taxon>
        <taxon>Rhabditida</taxon>
        <taxon>Rhabditina</taxon>
        <taxon>Rhabditomorpha</taxon>
        <taxon>Strongyloidea</taxon>
        <taxon>Ancylostomatidae</taxon>
        <taxon>Ancylostomatinae</taxon>
        <taxon>Ancylostoma</taxon>
    </lineage>
</organism>
<dbReference type="Proteomes" id="UP000024635">
    <property type="component" value="Unassembled WGS sequence"/>
</dbReference>
<protein>
    <submittedName>
        <fullName evidence="1">Uncharacterized protein</fullName>
    </submittedName>
</protein>
<evidence type="ECO:0000313" key="1">
    <source>
        <dbReference type="EMBL" id="EYB80798.1"/>
    </source>
</evidence>
<gene>
    <name evidence="1" type="primary">Acey_s0400.g768</name>
    <name evidence="1" type="ORF">Y032_0400g768</name>
</gene>
<keyword evidence="2" id="KW-1185">Reference proteome</keyword>
<dbReference type="AlphaFoldDB" id="A0A016RR38"/>
<evidence type="ECO:0000313" key="2">
    <source>
        <dbReference type="Proteomes" id="UP000024635"/>
    </source>
</evidence>
<dbReference type="EMBL" id="JARK01001736">
    <property type="protein sequence ID" value="EYB80798.1"/>
    <property type="molecule type" value="Genomic_DNA"/>
</dbReference>
<reference evidence="2" key="1">
    <citation type="journal article" date="2015" name="Nat. Genet.">
        <title>The genome and transcriptome of the zoonotic hookworm Ancylostoma ceylanicum identify infection-specific gene families.</title>
        <authorList>
            <person name="Schwarz E.M."/>
            <person name="Hu Y."/>
            <person name="Antoshechkin I."/>
            <person name="Miller M.M."/>
            <person name="Sternberg P.W."/>
            <person name="Aroian R.V."/>
        </authorList>
    </citation>
    <scope>NUCLEOTIDE SEQUENCE</scope>
    <source>
        <strain evidence="2">HY135</strain>
    </source>
</reference>
<accession>A0A016RR38</accession>
<name>A0A016RR38_9BILA</name>
<proteinExistence type="predicted"/>
<sequence length="66" mass="7471">MKILMLVRVSTGHFTVGVNGALTWFIRCPRKSLHRANIVCKKIGGHPMDVAPLRNVGRYRRSPLFP</sequence>